<feature type="domain" description="Aminoacyl-transfer RNA synthetases class-II family profile" evidence="7">
    <location>
        <begin position="137"/>
        <end position="429"/>
    </location>
</feature>
<name>A0A0G0H1Y6_9BACT</name>
<dbReference type="PATRIC" id="fig|1618545.3.peg.790"/>
<reference evidence="8 9" key="1">
    <citation type="journal article" date="2015" name="Nature">
        <title>rRNA introns, odd ribosomes, and small enigmatic genomes across a large radiation of phyla.</title>
        <authorList>
            <person name="Brown C.T."/>
            <person name="Hug L.A."/>
            <person name="Thomas B.C."/>
            <person name="Sharon I."/>
            <person name="Castelle C.J."/>
            <person name="Singh A."/>
            <person name="Wilkins M.J."/>
            <person name="Williams K.H."/>
            <person name="Banfield J.F."/>
        </authorList>
    </citation>
    <scope>NUCLEOTIDE SEQUENCE [LARGE SCALE GENOMIC DNA]</scope>
</reference>
<dbReference type="InterPro" id="IPR004364">
    <property type="entry name" value="Aa-tRNA-synt_II"/>
</dbReference>
<dbReference type="AlphaFoldDB" id="A0A0G0H1Y6"/>
<dbReference type="PROSITE" id="PS50862">
    <property type="entry name" value="AA_TRNA_LIGASE_II"/>
    <property type="match status" value="1"/>
</dbReference>
<keyword evidence="2" id="KW-0436">Ligase</keyword>
<dbReference type="Gene3D" id="3.30.1360.30">
    <property type="entry name" value="GAD-like domain"/>
    <property type="match status" value="1"/>
</dbReference>
<dbReference type="InterPro" id="IPR047089">
    <property type="entry name" value="Asp-tRNA-ligase_1_N"/>
</dbReference>
<dbReference type="InterPro" id="IPR004115">
    <property type="entry name" value="GAD-like_sf"/>
</dbReference>
<dbReference type="PRINTS" id="PR01042">
    <property type="entry name" value="TRNASYNTHASP"/>
</dbReference>
<evidence type="ECO:0000313" key="9">
    <source>
        <dbReference type="Proteomes" id="UP000034591"/>
    </source>
</evidence>
<evidence type="ECO:0000313" key="8">
    <source>
        <dbReference type="EMBL" id="KKQ36142.1"/>
    </source>
</evidence>
<evidence type="ECO:0000259" key="7">
    <source>
        <dbReference type="PROSITE" id="PS50862"/>
    </source>
</evidence>
<dbReference type="GO" id="GO:0004815">
    <property type="term" value="F:aspartate-tRNA ligase activity"/>
    <property type="evidence" value="ECO:0007669"/>
    <property type="project" value="TreeGrafter"/>
</dbReference>
<dbReference type="SUPFAM" id="SSF50249">
    <property type="entry name" value="Nucleic acid-binding proteins"/>
    <property type="match status" value="1"/>
</dbReference>
<accession>A0A0G0H1Y6</accession>
<evidence type="ECO:0000256" key="3">
    <source>
        <dbReference type="ARBA" id="ARBA00022741"/>
    </source>
</evidence>
<comment type="caution">
    <text evidence="8">The sequence shown here is derived from an EMBL/GenBank/DDBJ whole genome shotgun (WGS) entry which is preliminary data.</text>
</comment>
<dbReference type="Gene3D" id="2.40.50.140">
    <property type="entry name" value="Nucleic acid-binding proteins"/>
    <property type="match status" value="1"/>
</dbReference>
<evidence type="ECO:0000256" key="4">
    <source>
        <dbReference type="ARBA" id="ARBA00022840"/>
    </source>
</evidence>
<dbReference type="Pfam" id="PF01336">
    <property type="entry name" value="tRNA_anti-codon"/>
    <property type="match status" value="1"/>
</dbReference>
<dbReference type="InterPro" id="IPR006195">
    <property type="entry name" value="aa-tRNA-synth_II"/>
</dbReference>
<organism evidence="8 9">
    <name type="scientific">Candidatus Woesebacteria bacterium GW2011_GWA1_37_7</name>
    <dbReference type="NCBI Taxonomy" id="1618545"/>
    <lineage>
        <taxon>Bacteria</taxon>
        <taxon>Candidatus Woeseibacteriota</taxon>
    </lineage>
</organism>
<dbReference type="InterPro" id="IPR004365">
    <property type="entry name" value="NA-bd_OB_tRNA"/>
</dbReference>
<dbReference type="GO" id="GO:0006422">
    <property type="term" value="P:aspartyl-tRNA aminoacylation"/>
    <property type="evidence" value="ECO:0007669"/>
    <property type="project" value="TreeGrafter"/>
</dbReference>
<keyword evidence="6 8" id="KW-0030">Aminoacyl-tRNA synthetase</keyword>
<dbReference type="InterPro" id="IPR012340">
    <property type="entry name" value="NA-bd_OB-fold"/>
</dbReference>
<dbReference type="Gene3D" id="3.30.930.10">
    <property type="entry name" value="Bira Bifunctional Protein, Domain 2"/>
    <property type="match status" value="2"/>
</dbReference>
<keyword evidence="5" id="KW-0648">Protein biosynthesis</keyword>
<dbReference type="Proteomes" id="UP000034591">
    <property type="component" value="Unassembled WGS sequence"/>
</dbReference>
<dbReference type="InterPro" id="IPR045864">
    <property type="entry name" value="aa-tRNA-synth_II/BPL/LPL"/>
</dbReference>
<keyword evidence="4" id="KW-0067">ATP-binding</keyword>
<sequence length="443" mass="51120">MTDRLGRTLANEAPNNVGEKILLKGWVESVRDHGKITFIDLRDRSGIVQCVGSDLPKLNNETVTEIIGSVKKRPEKLINHNLDTGKIEVQIEKVSILSPTKEQLPFPLDTDGLDIEEEVRLKYRYLDLRRSRLQRNIKIRSEYVKAAREYLFSKDFTEIETPLLTKSTPEGSRDFVVPSRVYPGKFYALPQSPQQYKQLLMTAGFERYFQIAKCIRDEDPRADRAYEHTQIDLEMSFVTREDVMRTVEEMTVYSLEKVGAKIAKVPFPVISYDDAIKKYGKDKFDLRSDKEKKEQIMSFAWVINFPFFEKTEEGRWTFTHNPFSAPLNEEHENWLKDGKNIEKIITSQYDLVCNGLEVSGGSIRTHKPEVLRATYKVMGYKDSEIGGCAQGFERLLMAFLGEQYIREIQAFPMTGRGRTSVMDAPSPLPSEQLKDLRIKTFEK</sequence>
<dbReference type="CDD" id="cd04317">
    <property type="entry name" value="EcAspRS_like_N"/>
    <property type="match status" value="1"/>
</dbReference>
<protein>
    <submittedName>
        <fullName evidence="8">Aspartyl-tRNA synthetase</fullName>
    </submittedName>
</protein>
<dbReference type="PANTHER" id="PTHR22594">
    <property type="entry name" value="ASPARTYL/LYSYL-TRNA SYNTHETASE"/>
    <property type="match status" value="1"/>
</dbReference>
<dbReference type="EMBL" id="LBTI01000063">
    <property type="protein sequence ID" value="KKQ36142.1"/>
    <property type="molecule type" value="Genomic_DNA"/>
</dbReference>
<gene>
    <name evidence="8" type="ORF">US53_C0063G0004</name>
</gene>
<evidence type="ECO:0000256" key="5">
    <source>
        <dbReference type="ARBA" id="ARBA00022917"/>
    </source>
</evidence>
<comment type="similarity">
    <text evidence="1">Belongs to the class-II aminoacyl-tRNA synthetase family. Type 1 subfamily.</text>
</comment>
<keyword evidence="3" id="KW-0547">Nucleotide-binding</keyword>
<evidence type="ECO:0000256" key="2">
    <source>
        <dbReference type="ARBA" id="ARBA00022598"/>
    </source>
</evidence>
<evidence type="ECO:0000256" key="6">
    <source>
        <dbReference type="ARBA" id="ARBA00023146"/>
    </source>
</evidence>
<dbReference type="InterPro" id="IPR002312">
    <property type="entry name" value="Asp/Asn-tRNA-synth_IIb"/>
</dbReference>
<dbReference type="GO" id="GO:0005737">
    <property type="term" value="C:cytoplasm"/>
    <property type="evidence" value="ECO:0007669"/>
    <property type="project" value="InterPro"/>
</dbReference>
<dbReference type="GO" id="GO:0005524">
    <property type="term" value="F:ATP binding"/>
    <property type="evidence" value="ECO:0007669"/>
    <property type="project" value="UniProtKB-KW"/>
</dbReference>
<dbReference type="STRING" id="1618545.US53_C0063G0004"/>
<dbReference type="Pfam" id="PF00152">
    <property type="entry name" value="tRNA-synt_2"/>
    <property type="match status" value="1"/>
</dbReference>
<dbReference type="SUPFAM" id="SSF55681">
    <property type="entry name" value="Class II aaRS and biotin synthetases"/>
    <property type="match status" value="1"/>
</dbReference>
<evidence type="ECO:0000256" key="1">
    <source>
        <dbReference type="ARBA" id="ARBA00006303"/>
    </source>
</evidence>
<dbReference type="PANTHER" id="PTHR22594:SF5">
    <property type="entry name" value="ASPARTATE--TRNA LIGASE, MITOCHONDRIAL"/>
    <property type="match status" value="1"/>
</dbReference>
<proteinExistence type="inferred from homology"/>
<dbReference type="GO" id="GO:0003676">
    <property type="term" value="F:nucleic acid binding"/>
    <property type="evidence" value="ECO:0007669"/>
    <property type="project" value="InterPro"/>
</dbReference>